<evidence type="ECO:0008006" key="4">
    <source>
        <dbReference type="Google" id="ProtNLM"/>
    </source>
</evidence>
<evidence type="ECO:0000256" key="1">
    <source>
        <dbReference type="SAM" id="MobiDB-lite"/>
    </source>
</evidence>
<reference evidence="2 3" key="1">
    <citation type="journal article" date="2019" name="Int. J. Syst. Evol. Microbiol.">
        <title>The Global Catalogue of Microorganisms (GCM) 10K type strain sequencing project: providing services to taxonomists for standard genome sequencing and annotation.</title>
        <authorList>
            <consortium name="The Broad Institute Genomics Platform"/>
            <consortium name="The Broad Institute Genome Sequencing Center for Infectious Disease"/>
            <person name="Wu L."/>
            <person name="Ma J."/>
        </authorList>
    </citation>
    <scope>NUCLEOTIDE SEQUENCE [LARGE SCALE GENOMIC DNA]</scope>
    <source>
        <strain evidence="2 3">JCM 9383</strain>
    </source>
</reference>
<evidence type="ECO:0000313" key="2">
    <source>
        <dbReference type="EMBL" id="GAA2774214.1"/>
    </source>
</evidence>
<comment type="caution">
    <text evidence="2">The sequence shown here is derived from an EMBL/GenBank/DDBJ whole genome shotgun (WGS) entry which is preliminary data.</text>
</comment>
<keyword evidence="3" id="KW-1185">Reference proteome</keyword>
<gene>
    <name evidence="2" type="ORF">GCM10010470_02600</name>
</gene>
<protein>
    <recommendedName>
        <fullName evidence="4">Zinc finger protein</fullName>
    </recommendedName>
</protein>
<dbReference type="Proteomes" id="UP001500979">
    <property type="component" value="Unassembled WGS sequence"/>
</dbReference>
<dbReference type="EMBL" id="BAAAUX010000001">
    <property type="protein sequence ID" value="GAA2774214.1"/>
    <property type="molecule type" value="Genomic_DNA"/>
</dbReference>
<accession>A0ABN3V268</accession>
<proteinExistence type="predicted"/>
<sequence length="79" mass="8667">MTHPFRWAPAANERHASRDTAPAGGLYPNGECVETLCGRELSVDNSDIAWLWPTCPDCNQVAHRIAGCPMPPAKKPLLR</sequence>
<dbReference type="RefSeq" id="WP_344677517.1">
    <property type="nucleotide sequence ID" value="NZ_BAAAUX010000001.1"/>
</dbReference>
<name>A0ABN3V268_9PSEU</name>
<organism evidence="2 3">
    <name type="scientific">Saccharopolyspora taberi</name>
    <dbReference type="NCBI Taxonomy" id="60895"/>
    <lineage>
        <taxon>Bacteria</taxon>
        <taxon>Bacillati</taxon>
        <taxon>Actinomycetota</taxon>
        <taxon>Actinomycetes</taxon>
        <taxon>Pseudonocardiales</taxon>
        <taxon>Pseudonocardiaceae</taxon>
        <taxon>Saccharopolyspora</taxon>
    </lineage>
</organism>
<evidence type="ECO:0000313" key="3">
    <source>
        <dbReference type="Proteomes" id="UP001500979"/>
    </source>
</evidence>
<dbReference type="InterPro" id="IPR031795">
    <property type="entry name" value="Zf-HC3"/>
</dbReference>
<feature type="region of interest" description="Disordered" evidence="1">
    <location>
        <begin position="1"/>
        <end position="25"/>
    </location>
</feature>
<dbReference type="Gene3D" id="2.30.30.990">
    <property type="entry name" value="Malonyl-[acyl-carrier protein] O-methyltransferase, zinc-finger motif"/>
    <property type="match status" value="1"/>
</dbReference>
<dbReference type="Pfam" id="PF16827">
    <property type="entry name" value="zf-HC3"/>
    <property type="match status" value="1"/>
</dbReference>